<accession>A0ABP0ND80</accession>
<dbReference type="Proteomes" id="UP001642484">
    <property type="component" value="Unassembled WGS sequence"/>
</dbReference>
<evidence type="ECO:0000313" key="2">
    <source>
        <dbReference type="Proteomes" id="UP001642484"/>
    </source>
</evidence>
<protein>
    <submittedName>
        <fullName evidence="1">Uncharacterized protein</fullName>
    </submittedName>
</protein>
<name>A0ABP0ND80_9DINO</name>
<keyword evidence="2" id="KW-1185">Reference proteome</keyword>
<reference evidence="1 2" key="1">
    <citation type="submission" date="2024-02" db="EMBL/GenBank/DDBJ databases">
        <authorList>
            <person name="Chen Y."/>
            <person name="Shah S."/>
            <person name="Dougan E. K."/>
            <person name="Thang M."/>
            <person name="Chan C."/>
        </authorList>
    </citation>
    <scope>NUCLEOTIDE SEQUENCE [LARGE SCALE GENOMIC DNA]</scope>
</reference>
<evidence type="ECO:0000313" key="1">
    <source>
        <dbReference type="EMBL" id="CAK9061753.1"/>
    </source>
</evidence>
<gene>
    <name evidence="1" type="ORF">CCMP2556_LOCUS30364</name>
</gene>
<sequence>MTLYPPGAAYVKSAFHALASVTAMSPQHCGFIMLPVLQKQTTDIARIKHRRTIEDHLVKGNMSIGQETTVFYVKPDAGPRDGRPLAHVCLMTTHNSYSDTPWMEADPVTAGRVGPFPLIRISDMLGFDEATRPSASARVEQRGVPCGQALMKSLVGGMDIRDTDKLVWFDIVPNRHAEHARAALQTLLAKDGDSKKFVYVGFVRDEKITDLRAALESQVYESWDNNLDIAPPKERPPTSTAVPTSEALGLSLVPLKNGKPLFPLSVLQARFNEGSEERAEIAALQAEFEKEFGGTSPGSTKGGDAHRASALCDFSVDEGLRPLDCKRVVDLPAKPISDFSDERLGAVAGKGGKPTMVLTKDFHVWLLNSTSEAMEMDAGELFGFGTGQYQNQVVSRESEETLGLAWRLASDRNIVSHEKTPTALCQLMRKCAVEQGLADLELEFHVLAGKMHPATDGHEATPVDFRWDISTTISQKTCIYKPNPVTANPDLKKAFFGGLFASNFHKVPRNEVCALTWEVQVNSSPPKILPVKPKVYLLAKLTIPAASCVDLSACP</sequence>
<dbReference type="EMBL" id="CAXAMN010021635">
    <property type="protein sequence ID" value="CAK9061753.1"/>
    <property type="molecule type" value="Genomic_DNA"/>
</dbReference>
<proteinExistence type="predicted"/>
<comment type="caution">
    <text evidence="1">The sequence shown here is derived from an EMBL/GenBank/DDBJ whole genome shotgun (WGS) entry which is preliminary data.</text>
</comment>
<organism evidence="1 2">
    <name type="scientific">Durusdinium trenchii</name>
    <dbReference type="NCBI Taxonomy" id="1381693"/>
    <lineage>
        <taxon>Eukaryota</taxon>
        <taxon>Sar</taxon>
        <taxon>Alveolata</taxon>
        <taxon>Dinophyceae</taxon>
        <taxon>Suessiales</taxon>
        <taxon>Symbiodiniaceae</taxon>
        <taxon>Durusdinium</taxon>
    </lineage>
</organism>